<comment type="caution">
    <text evidence="1">The sequence shown here is derived from an EMBL/GenBank/DDBJ whole genome shotgun (WGS) entry which is preliminary data.</text>
</comment>
<dbReference type="Proteomes" id="UP000605986">
    <property type="component" value="Unassembled WGS sequence"/>
</dbReference>
<dbReference type="EMBL" id="JAADJG010001034">
    <property type="protein sequence ID" value="KAF4427973.1"/>
    <property type="molecule type" value="Genomic_DNA"/>
</dbReference>
<keyword evidence="1" id="KW-0808">Transferase</keyword>
<sequence>MTSQTSNNALSSPQTPPVWSEVRFTFSDRNTDSELAVMCNAKLFIIRLSADNLSESPKLRACYLFFLKVAEEFELDGVTVKDFWDWIIGPLLPIFRKLPTPDKAVPPTLNDFFNPETFIYTLRAVSDKLVPQLDRDSQPGFMFVQICQENVVNPPSHTPRKVRLNDGTIAFLKLVHRGDKQFLKNELDTYRKIDGAQLDNMVRISRLHGLVRNNDRVIFGLLLTYID</sequence>
<reference evidence="1" key="1">
    <citation type="submission" date="2020-01" db="EMBL/GenBank/DDBJ databases">
        <title>Identification and distribution of gene clusters putatively required for synthesis of sphingolipid metabolism inhibitors in phylogenetically diverse species of the filamentous fungus Fusarium.</title>
        <authorList>
            <person name="Kim H.-S."/>
            <person name="Busman M."/>
            <person name="Brown D.W."/>
            <person name="Divon H."/>
            <person name="Uhlig S."/>
            <person name="Proctor R.H."/>
        </authorList>
    </citation>
    <scope>NUCLEOTIDE SEQUENCE</scope>
    <source>
        <strain evidence="1">NRRL 53441</strain>
    </source>
</reference>
<dbReference type="GO" id="GO:0016301">
    <property type="term" value="F:kinase activity"/>
    <property type="evidence" value="ECO:0007669"/>
    <property type="project" value="UniProtKB-KW"/>
</dbReference>
<gene>
    <name evidence="1" type="ORF">F53441_14067</name>
</gene>
<accession>A0A8H4JHX2</accession>
<organism evidence="1 2">
    <name type="scientific">Fusarium austroafricanum</name>
    <dbReference type="NCBI Taxonomy" id="2364996"/>
    <lineage>
        <taxon>Eukaryota</taxon>
        <taxon>Fungi</taxon>
        <taxon>Dikarya</taxon>
        <taxon>Ascomycota</taxon>
        <taxon>Pezizomycotina</taxon>
        <taxon>Sordariomycetes</taxon>
        <taxon>Hypocreomycetidae</taxon>
        <taxon>Hypocreales</taxon>
        <taxon>Nectriaceae</taxon>
        <taxon>Fusarium</taxon>
        <taxon>Fusarium concolor species complex</taxon>
    </lineage>
</organism>
<proteinExistence type="predicted"/>
<name>A0A8H4JHX2_9HYPO</name>
<keyword evidence="2" id="KW-1185">Reference proteome</keyword>
<dbReference type="AlphaFoldDB" id="A0A8H4JHX2"/>
<protein>
    <submittedName>
        <fullName evidence="1">Serine/threonine-protein kinase PKH1</fullName>
    </submittedName>
</protein>
<dbReference type="OrthoDB" id="4062651at2759"/>
<keyword evidence="1" id="KW-0418">Kinase</keyword>
<feature type="non-terminal residue" evidence="1">
    <location>
        <position position="1"/>
    </location>
</feature>
<evidence type="ECO:0000313" key="1">
    <source>
        <dbReference type="EMBL" id="KAF4427973.1"/>
    </source>
</evidence>
<evidence type="ECO:0000313" key="2">
    <source>
        <dbReference type="Proteomes" id="UP000605986"/>
    </source>
</evidence>